<organism evidence="1">
    <name type="scientific">Lepeophtheirus salmonis</name>
    <name type="common">Salmon louse</name>
    <name type="synonym">Caligus salmonis</name>
    <dbReference type="NCBI Taxonomy" id="72036"/>
    <lineage>
        <taxon>Eukaryota</taxon>
        <taxon>Metazoa</taxon>
        <taxon>Ecdysozoa</taxon>
        <taxon>Arthropoda</taxon>
        <taxon>Crustacea</taxon>
        <taxon>Multicrustacea</taxon>
        <taxon>Hexanauplia</taxon>
        <taxon>Copepoda</taxon>
        <taxon>Siphonostomatoida</taxon>
        <taxon>Caligidae</taxon>
        <taxon>Lepeophtheirus</taxon>
    </lineage>
</organism>
<dbReference type="EMBL" id="HACA01023251">
    <property type="protein sequence ID" value="CDW40612.1"/>
    <property type="molecule type" value="Transcribed_RNA"/>
</dbReference>
<sequence length="63" mass="7104">MLLNSRNFTSRSFKTMLWIFLMFSVVTASFGRPLRSASFVSLRPHLKSANQRLIVVSDGAESP</sequence>
<protein>
    <submittedName>
        <fullName evidence="1">Uncharacterized protein</fullName>
    </submittedName>
</protein>
<reference evidence="1" key="1">
    <citation type="submission" date="2014-05" db="EMBL/GenBank/DDBJ databases">
        <authorList>
            <person name="Chronopoulou M."/>
        </authorList>
    </citation>
    <scope>NUCLEOTIDE SEQUENCE</scope>
    <source>
        <tissue evidence="1">Whole organism</tissue>
    </source>
</reference>
<name>A0A0K2URW1_LEPSM</name>
<accession>A0A0K2URW1</accession>
<proteinExistence type="predicted"/>
<evidence type="ECO:0000313" key="1">
    <source>
        <dbReference type="EMBL" id="CDW40612.1"/>
    </source>
</evidence>
<dbReference type="AlphaFoldDB" id="A0A0K2URW1"/>